<dbReference type="AlphaFoldDB" id="A0A4D9DEC3"/>
<comment type="caution">
    <text evidence="7">The sequence shown here is derived from an EMBL/GenBank/DDBJ whole genome shotgun (WGS) entry which is preliminary data.</text>
</comment>
<feature type="region of interest" description="Disordered" evidence="5">
    <location>
        <begin position="145"/>
        <end position="230"/>
    </location>
</feature>
<evidence type="ECO:0000256" key="4">
    <source>
        <dbReference type="ARBA" id="ARBA00023136"/>
    </source>
</evidence>
<feature type="transmembrane region" description="Helical" evidence="6">
    <location>
        <begin position="587"/>
        <end position="610"/>
    </location>
</feature>
<feature type="transmembrane region" description="Helical" evidence="6">
    <location>
        <begin position="518"/>
        <end position="536"/>
    </location>
</feature>
<comment type="subcellular location">
    <subcellularLocation>
        <location evidence="1">Membrane</location>
        <topology evidence="1">Multi-pass membrane protein</topology>
    </subcellularLocation>
</comment>
<feature type="compositionally biased region" description="Pro residues" evidence="5">
    <location>
        <begin position="198"/>
        <end position="208"/>
    </location>
</feature>
<proteinExistence type="predicted"/>
<feature type="transmembrane region" description="Helical" evidence="6">
    <location>
        <begin position="310"/>
        <end position="330"/>
    </location>
</feature>
<dbReference type="GO" id="GO:0008521">
    <property type="term" value="F:acetyl-CoA transmembrane transporter activity"/>
    <property type="evidence" value="ECO:0007669"/>
    <property type="project" value="InterPro"/>
</dbReference>
<dbReference type="Pfam" id="PF13000">
    <property type="entry name" value="Acatn"/>
    <property type="match status" value="2"/>
</dbReference>
<evidence type="ECO:0000313" key="8">
    <source>
        <dbReference type="Proteomes" id="UP000355283"/>
    </source>
</evidence>
<dbReference type="EMBL" id="SDOX01000004">
    <property type="protein sequence ID" value="TFJ87965.1"/>
    <property type="molecule type" value="Genomic_DNA"/>
</dbReference>
<name>A0A4D9DEC3_9STRA</name>
<gene>
    <name evidence="7" type="ORF">NSK_000785</name>
</gene>
<organism evidence="7 8">
    <name type="scientific">Nannochloropsis salina CCMP1776</name>
    <dbReference type="NCBI Taxonomy" id="1027361"/>
    <lineage>
        <taxon>Eukaryota</taxon>
        <taxon>Sar</taxon>
        <taxon>Stramenopiles</taxon>
        <taxon>Ochrophyta</taxon>
        <taxon>Eustigmatophyceae</taxon>
        <taxon>Eustigmatales</taxon>
        <taxon>Monodopsidaceae</taxon>
        <taxon>Microchloropsis</taxon>
        <taxon>Microchloropsis salina</taxon>
    </lineage>
</organism>
<dbReference type="GO" id="GO:0016020">
    <property type="term" value="C:membrane"/>
    <property type="evidence" value="ECO:0007669"/>
    <property type="project" value="UniProtKB-SubCell"/>
</dbReference>
<protein>
    <submittedName>
        <fullName evidence="7">Uncharacterized protein</fullName>
    </submittedName>
</protein>
<feature type="region of interest" description="Disordered" evidence="5">
    <location>
        <begin position="728"/>
        <end position="773"/>
    </location>
</feature>
<feature type="transmembrane region" description="Helical" evidence="6">
    <location>
        <begin position="278"/>
        <end position="298"/>
    </location>
</feature>
<feature type="transmembrane region" description="Helical" evidence="6">
    <location>
        <begin position="548"/>
        <end position="567"/>
    </location>
</feature>
<evidence type="ECO:0000313" key="7">
    <source>
        <dbReference type="EMBL" id="TFJ87965.1"/>
    </source>
</evidence>
<reference evidence="7 8" key="1">
    <citation type="submission" date="2019-01" db="EMBL/GenBank/DDBJ databases">
        <title>Nuclear Genome Assembly of the Microalgal Biofuel strain Nannochloropsis salina CCMP1776.</title>
        <authorList>
            <person name="Hovde B."/>
        </authorList>
    </citation>
    <scope>NUCLEOTIDE SEQUENCE [LARGE SCALE GENOMIC DNA]</scope>
    <source>
        <strain evidence="7 8">CCMP1776</strain>
    </source>
</reference>
<evidence type="ECO:0000256" key="5">
    <source>
        <dbReference type="SAM" id="MobiDB-lite"/>
    </source>
</evidence>
<keyword evidence="4 6" id="KW-0472">Membrane</keyword>
<feature type="transmembrane region" description="Helical" evidence="6">
    <location>
        <begin position="426"/>
        <end position="449"/>
    </location>
</feature>
<feature type="compositionally biased region" description="Basic and acidic residues" evidence="5">
    <location>
        <begin position="146"/>
        <end position="163"/>
    </location>
</feature>
<evidence type="ECO:0000256" key="6">
    <source>
        <dbReference type="SAM" id="Phobius"/>
    </source>
</evidence>
<dbReference type="SUPFAM" id="SSF103473">
    <property type="entry name" value="MFS general substrate transporter"/>
    <property type="match status" value="1"/>
</dbReference>
<feature type="region of interest" description="Disordered" evidence="5">
    <location>
        <begin position="42"/>
        <end position="113"/>
    </location>
</feature>
<evidence type="ECO:0000256" key="2">
    <source>
        <dbReference type="ARBA" id="ARBA00022692"/>
    </source>
</evidence>
<sequence length="773" mass="84090">MSECDEKSIAVPLSVVPRNLSAGSSILSIRAKSERIIDKIADSDRRDTSSGKNCDLESGSCTQRASDTEMDLRLRRSGQVEEETEAGMGRSTPPPSFHASYRNSGEEEDDARPLLDRRSSSTAYFQHQNLMSPGADRVFAYQASRAGEEEGDPRRRADGDRNGLDPASMPSPSDILREPMRFGAGVRQDPGSPRPLHHPPFPAPPSPPRLGGQAHPHRSSHPGRRESSIIGGSLHLAPGDMSSIALLLILYTLQGIPMGLSASVPFLLTEHVSYTQQALFSLVSLPFSFKLLWAPIVDSTSFWGLGRRKAWLLPVQCLCGLMMLAASPLVEDWLGEAIPGQTTRPPNVQLLTAYFFALYALMATQDIAVDGWALTMLSRENVGLASTCNTIGQTLGYFLAHVGFLALNSAETCNRFVRREPLDQGLVTLGGFLFFWGWVFLSTTLLVALKPEERKREEEPTALTPSVSKTYQQLWRILKLPPVRSMCLVLLTVKAGFAVTDAATNLKLIEYGMPKEEIALMSPLLILTGILVPVLLTRQTSGPRPLSVFLKAFAPRLLVGLLYLGLLPLAHRAYPHSTSLPPSFPPVLFRLLFLTTVGLREVAANSMFISQMAFFARVSDPAIGGTYMTLLNTVSNLGSSWVRTASLAALDVVTLRSCRGEGGGEGDWVWGAGGREGGKEGCEVVWDGYAVQLLVCTVLGFVWLLTFRPVLLRLQRLKGEAWCLEEGREEGRQGGRGGTGSGKRREGRGVAALQKHGSADDEEKVVGAAGKIQ</sequence>
<keyword evidence="2 6" id="KW-0812">Transmembrane</keyword>
<keyword evidence="3 6" id="KW-1133">Transmembrane helix</keyword>
<feature type="transmembrane region" description="Helical" evidence="6">
    <location>
        <begin position="244"/>
        <end position="266"/>
    </location>
</feature>
<accession>A0A4D9DEC3</accession>
<feature type="transmembrane region" description="Helical" evidence="6">
    <location>
        <begin position="689"/>
        <end position="707"/>
    </location>
</feature>
<evidence type="ECO:0000256" key="1">
    <source>
        <dbReference type="ARBA" id="ARBA00004141"/>
    </source>
</evidence>
<dbReference type="InterPro" id="IPR024371">
    <property type="entry name" value="AcetylCoA_trans_1-like"/>
</dbReference>
<dbReference type="InterPro" id="IPR036259">
    <property type="entry name" value="MFS_trans_sf"/>
</dbReference>
<feature type="transmembrane region" description="Helical" evidence="6">
    <location>
        <begin position="350"/>
        <end position="369"/>
    </location>
</feature>
<dbReference type="InterPro" id="IPR004752">
    <property type="entry name" value="AmpG_permease/AT-1"/>
</dbReference>
<dbReference type="OrthoDB" id="6415790at2759"/>
<dbReference type="PANTHER" id="PTHR12778">
    <property type="entry name" value="SOLUTE CARRIER FAMILY 33 ACETYL-COA TRANSPORTER -RELATED"/>
    <property type="match status" value="1"/>
</dbReference>
<dbReference type="Proteomes" id="UP000355283">
    <property type="component" value="Unassembled WGS sequence"/>
</dbReference>
<dbReference type="PANTHER" id="PTHR12778:SF9">
    <property type="entry name" value="ACETYL-COENZYME A TRANSPORTER 1"/>
    <property type="match status" value="1"/>
</dbReference>
<dbReference type="GO" id="GO:0035348">
    <property type="term" value="P:acetyl-CoA transmembrane transport"/>
    <property type="evidence" value="ECO:0007669"/>
    <property type="project" value="InterPro"/>
</dbReference>
<keyword evidence="8" id="KW-1185">Reference proteome</keyword>
<evidence type="ECO:0000256" key="3">
    <source>
        <dbReference type="ARBA" id="ARBA00022989"/>
    </source>
</evidence>